<reference evidence="1" key="2">
    <citation type="journal article" date="2015" name="Fish Shellfish Immunol.">
        <title>Early steps in the European eel (Anguilla anguilla)-Vibrio vulnificus interaction in the gills: Role of the RtxA13 toxin.</title>
        <authorList>
            <person name="Callol A."/>
            <person name="Pajuelo D."/>
            <person name="Ebbesson L."/>
            <person name="Teles M."/>
            <person name="MacKenzie S."/>
            <person name="Amaro C."/>
        </authorList>
    </citation>
    <scope>NUCLEOTIDE SEQUENCE</scope>
</reference>
<evidence type="ECO:0000313" key="1">
    <source>
        <dbReference type="EMBL" id="JAH08896.1"/>
    </source>
</evidence>
<dbReference type="AlphaFoldDB" id="A0A0E9PWB1"/>
<dbReference type="EMBL" id="GBXM01099681">
    <property type="protein sequence ID" value="JAH08896.1"/>
    <property type="molecule type" value="Transcribed_RNA"/>
</dbReference>
<organism evidence="1">
    <name type="scientific">Anguilla anguilla</name>
    <name type="common">European freshwater eel</name>
    <name type="synonym">Muraena anguilla</name>
    <dbReference type="NCBI Taxonomy" id="7936"/>
    <lineage>
        <taxon>Eukaryota</taxon>
        <taxon>Metazoa</taxon>
        <taxon>Chordata</taxon>
        <taxon>Craniata</taxon>
        <taxon>Vertebrata</taxon>
        <taxon>Euteleostomi</taxon>
        <taxon>Actinopterygii</taxon>
        <taxon>Neopterygii</taxon>
        <taxon>Teleostei</taxon>
        <taxon>Anguilliformes</taxon>
        <taxon>Anguillidae</taxon>
        <taxon>Anguilla</taxon>
    </lineage>
</organism>
<name>A0A0E9PWB1_ANGAN</name>
<proteinExistence type="predicted"/>
<reference evidence="1" key="1">
    <citation type="submission" date="2014-11" db="EMBL/GenBank/DDBJ databases">
        <authorList>
            <person name="Amaro Gonzalez C."/>
        </authorList>
    </citation>
    <scope>NUCLEOTIDE SEQUENCE</scope>
</reference>
<protein>
    <submittedName>
        <fullName evidence="1">Uncharacterized protein</fullName>
    </submittedName>
</protein>
<sequence length="51" mass="5854">MNPGSFYNSEWSPFALSSRRYFILQSFSSSVPVNLGGSHGRMLFVYLAYQR</sequence>
<accession>A0A0E9PWB1</accession>